<name>A0ABV3R3C6_9HYPH</name>
<protein>
    <submittedName>
        <fullName evidence="2">Uncharacterized protein</fullName>
    </submittedName>
</protein>
<comment type="caution">
    <text evidence="2">The sequence shown here is derived from an EMBL/GenBank/DDBJ whole genome shotgun (WGS) entry which is preliminary data.</text>
</comment>
<accession>A0ABV3R3C6</accession>
<organism evidence="2 3">
    <name type="scientific">Mesorhizobium marinum</name>
    <dbReference type="NCBI Taxonomy" id="3228790"/>
    <lineage>
        <taxon>Bacteria</taxon>
        <taxon>Pseudomonadati</taxon>
        <taxon>Pseudomonadota</taxon>
        <taxon>Alphaproteobacteria</taxon>
        <taxon>Hyphomicrobiales</taxon>
        <taxon>Phyllobacteriaceae</taxon>
        <taxon>Mesorhizobium</taxon>
    </lineage>
</organism>
<dbReference type="RefSeq" id="WP_367725052.1">
    <property type="nucleotide sequence ID" value="NZ_JBFOCI010000006.1"/>
</dbReference>
<keyword evidence="3" id="KW-1185">Reference proteome</keyword>
<evidence type="ECO:0000313" key="3">
    <source>
        <dbReference type="Proteomes" id="UP001556196"/>
    </source>
</evidence>
<dbReference type="EMBL" id="JBFOCI010000006">
    <property type="protein sequence ID" value="MEW9807849.1"/>
    <property type="molecule type" value="Genomic_DNA"/>
</dbReference>
<feature type="signal peptide" evidence="1">
    <location>
        <begin position="1"/>
        <end position="26"/>
    </location>
</feature>
<keyword evidence="1" id="KW-0732">Signal</keyword>
<reference evidence="2 3" key="1">
    <citation type="submission" date="2024-06" db="EMBL/GenBank/DDBJ databases">
        <authorList>
            <person name="Tuo L."/>
        </authorList>
    </citation>
    <scope>NUCLEOTIDE SEQUENCE [LARGE SCALE GENOMIC DNA]</scope>
    <source>
        <strain evidence="2 3">ZMM04-5</strain>
    </source>
</reference>
<feature type="chain" id="PRO_5045532752" evidence="1">
    <location>
        <begin position="27"/>
        <end position="114"/>
    </location>
</feature>
<evidence type="ECO:0000256" key="1">
    <source>
        <dbReference type="SAM" id="SignalP"/>
    </source>
</evidence>
<sequence>MFKSRIAVAVVAACVASAGTTAPAYAADEAQMMSMCNTYAAHHLHLSTSDIADLKYEGTRTDGTHPVNGSTTDGRTFQCSFNKAGTKVVHWTHSAPKGCPPDVSEADRYMYPDC</sequence>
<evidence type="ECO:0000313" key="2">
    <source>
        <dbReference type="EMBL" id="MEW9807849.1"/>
    </source>
</evidence>
<dbReference type="Proteomes" id="UP001556196">
    <property type="component" value="Unassembled WGS sequence"/>
</dbReference>
<proteinExistence type="predicted"/>
<gene>
    <name evidence="2" type="ORF">ABUE31_17815</name>
</gene>